<sequence length="329" mass="36831">MTKIDEIAKMCNVSKTTVSRVLNHHPYVSEEKRNQVLKVIKELDYTPSSLARQLRANKSQTMAISVPAIDHPFFSQLIKGVSSKALEKDYKVLIFQTFYNVATEMEMLDLLKNKEVDGIILGALENEWSSIKPFLKYGPILLCNEYHDSAAVPIIGYDEFDAAYKAVSHLIERGHKKIGFCCDTPSSQAQQLRKEGFIKALLENDLQCEEDWMFDHAFSIQDGFRVFTEMSSLADKPTAMFTGNDQVAAGIIKKAMVAGCRVPDDLAVIGYDNQFICQVTTPTITTIDTPIAELGQQAAAKLIKNLGKNAEMKREVVRLPTKLIVREST</sequence>
<protein>
    <submittedName>
        <fullName evidence="5">LacI family transcriptional regulator</fullName>
    </submittedName>
</protein>
<dbReference type="SMART" id="SM00354">
    <property type="entry name" value="HTH_LACI"/>
    <property type="match status" value="1"/>
</dbReference>
<dbReference type="Gene3D" id="3.40.50.2300">
    <property type="match status" value="2"/>
</dbReference>
<dbReference type="GO" id="GO:0000976">
    <property type="term" value="F:transcription cis-regulatory region binding"/>
    <property type="evidence" value="ECO:0007669"/>
    <property type="project" value="TreeGrafter"/>
</dbReference>
<reference evidence="5 6" key="1">
    <citation type="submission" date="2018-08" db="EMBL/GenBank/DDBJ databases">
        <title>Bacillus jemisoniae sp. nov., Bacillus chryseoplanitiae sp. nov., Bacillus resnikiae sp. nov., and Bacillus frankliniae sp. nov., isolated from Viking spacecraft and associated surfaces.</title>
        <authorList>
            <person name="Seuylemezian A."/>
            <person name="Vaishampayan P."/>
        </authorList>
    </citation>
    <scope>NUCLEOTIDE SEQUENCE [LARGE SCALE GENOMIC DNA]</scope>
    <source>
        <strain evidence="5 6">JJ-247</strain>
    </source>
</reference>
<evidence type="ECO:0000256" key="3">
    <source>
        <dbReference type="ARBA" id="ARBA00023163"/>
    </source>
</evidence>
<name>A0A398AV23_9BACI</name>
<dbReference type="RefSeq" id="WP_119114878.1">
    <property type="nucleotide sequence ID" value="NZ_CBCSEO010000037.1"/>
</dbReference>
<evidence type="ECO:0000313" key="6">
    <source>
        <dbReference type="Proteomes" id="UP000265816"/>
    </source>
</evidence>
<accession>A0A398AV23</accession>
<feature type="domain" description="HTH lacI-type" evidence="4">
    <location>
        <begin position="2"/>
        <end position="56"/>
    </location>
</feature>
<dbReference type="Gene3D" id="1.10.260.40">
    <property type="entry name" value="lambda repressor-like DNA-binding domains"/>
    <property type="match status" value="1"/>
</dbReference>
<dbReference type="PANTHER" id="PTHR30146">
    <property type="entry name" value="LACI-RELATED TRANSCRIPTIONAL REPRESSOR"/>
    <property type="match status" value="1"/>
</dbReference>
<dbReference type="Pfam" id="PF00356">
    <property type="entry name" value="LacI"/>
    <property type="match status" value="1"/>
</dbReference>
<comment type="caution">
    <text evidence="5">The sequence shown here is derived from an EMBL/GenBank/DDBJ whole genome shotgun (WGS) entry which is preliminary data.</text>
</comment>
<dbReference type="Pfam" id="PF13377">
    <property type="entry name" value="Peripla_BP_3"/>
    <property type="match status" value="1"/>
</dbReference>
<dbReference type="SUPFAM" id="SSF47413">
    <property type="entry name" value="lambda repressor-like DNA-binding domains"/>
    <property type="match status" value="1"/>
</dbReference>
<dbReference type="OrthoDB" id="9798934at2"/>
<dbReference type="PROSITE" id="PS50932">
    <property type="entry name" value="HTH_LACI_2"/>
    <property type="match status" value="1"/>
</dbReference>
<organism evidence="5 6">
    <name type="scientific">Mesobacillus zeae</name>
    <dbReference type="NCBI Taxonomy" id="1917180"/>
    <lineage>
        <taxon>Bacteria</taxon>
        <taxon>Bacillati</taxon>
        <taxon>Bacillota</taxon>
        <taxon>Bacilli</taxon>
        <taxon>Bacillales</taxon>
        <taxon>Bacillaceae</taxon>
        <taxon>Mesobacillus</taxon>
    </lineage>
</organism>
<keyword evidence="2" id="KW-0238">DNA-binding</keyword>
<proteinExistence type="predicted"/>
<dbReference type="PANTHER" id="PTHR30146:SF136">
    <property type="entry name" value="NTD BIOSYNTHESIS OPERON REGULATOR NTDR"/>
    <property type="match status" value="1"/>
</dbReference>
<dbReference type="Proteomes" id="UP000265816">
    <property type="component" value="Unassembled WGS sequence"/>
</dbReference>
<evidence type="ECO:0000256" key="1">
    <source>
        <dbReference type="ARBA" id="ARBA00023015"/>
    </source>
</evidence>
<dbReference type="CDD" id="cd06286">
    <property type="entry name" value="PBP1_CcpB-like"/>
    <property type="match status" value="1"/>
</dbReference>
<keyword evidence="3" id="KW-0804">Transcription</keyword>
<keyword evidence="6" id="KW-1185">Reference proteome</keyword>
<dbReference type="SUPFAM" id="SSF53822">
    <property type="entry name" value="Periplasmic binding protein-like I"/>
    <property type="match status" value="1"/>
</dbReference>
<evidence type="ECO:0000256" key="2">
    <source>
        <dbReference type="ARBA" id="ARBA00023125"/>
    </source>
</evidence>
<dbReference type="InterPro" id="IPR046335">
    <property type="entry name" value="LacI/GalR-like_sensor"/>
</dbReference>
<dbReference type="AlphaFoldDB" id="A0A398AV23"/>
<evidence type="ECO:0000313" key="5">
    <source>
        <dbReference type="EMBL" id="RID81579.1"/>
    </source>
</evidence>
<evidence type="ECO:0000259" key="4">
    <source>
        <dbReference type="PROSITE" id="PS50932"/>
    </source>
</evidence>
<dbReference type="GO" id="GO:0003700">
    <property type="term" value="F:DNA-binding transcription factor activity"/>
    <property type="evidence" value="ECO:0007669"/>
    <property type="project" value="TreeGrafter"/>
</dbReference>
<dbReference type="EMBL" id="QWVT01000057">
    <property type="protein sequence ID" value="RID81579.1"/>
    <property type="molecule type" value="Genomic_DNA"/>
</dbReference>
<dbReference type="InterPro" id="IPR000843">
    <property type="entry name" value="HTH_LacI"/>
</dbReference>
<dbReference type="InterPro" id="IPR028082">
    <property type="entry name" value="Peripla_BP_I"/>
</dbReference>
<dbReference type="CDD" id="cd01392">
    <property type="entry name" value="HTH_LacI"/>
    <property type="match status" value="1"/>
</dbReference>
<dbReference type="InterPro" id="IPR010982">
    <property type="entry name" value="Lambda_DNA-bd_dom_sf"/>
</dbReference>
<keyword evidence="1" id="KW-0805">Transcription regulation</keyword>
<gene>
    <name evidence="5" type="ORF">D1970_21410</name>
</gene>